<name>A0A5K7SHC2_9BACT</name>
<proteinExistence type="predicted"/>
<dbReference type="AlphaFoldDB" id="A0A5K7SHC2"/>
<dbReference type="KEGG" id="anf:AQPE_5062"/>
<reference evidence="1" key="1">
    <citation type="journal article" date="2020" name="Int. J. Syst. Evol. Microbiol.">
        <title>Aquipluma nitroreducens gen. nov. sp. nov., a novel facultatively anaerobic bacterium isolated from a freshwater lake.</title>
        <authorList>
            <person name="Watanabe M."/>
            <person name="Kojima H."/>
            <person name="Fukui M."/>
        </authorList>
    </citation>
    <scope>NUCLEOTIDE SEQUENCE</scope>
    <source>
        <strain evidence="1">MeG22</strain>
    </source>
</reference>
<accession>A0A5K7SHC2</accession>
<organism evidence="1 2">
    <name type="scientific">Aquipluma nitroreducens</name>
    <dbReference type="NCBI Taxonomy" id="2010828"/>
    <lineage>
        <taxon>Bacteria</taxon>
        <taxon>Pseudomonadati</taxon>
        <taxon>Bacteroidota</taxon>
        <taxon>Bacteroidia</taxon>
        <taxon>Marinilabiliales</taxon>
        <taxon>Prolixibacteraceae</taxon>
        <taxon>Aquipluma</taxon>
    </lineage>
</organism>
<protein>
    <submittedName>
        <fullName evidence="1">Uncharacterized protein</fullName>
    </submittedName>
</protein>
<keyword evidence="2" id="KW-1185">Reference proteome</keyword>
<sequence>MQDFTDRTNHKYIVESKDSVNSIFDYFFDSELELGNVDRPITIFNGKRNFYIARVNVFKNAKGGKDFRHLKYPNVYKKRSKLKPVTI</sequence>
<gene>
    <name evidence="1" type="ORF">AQPE_5062</name>
</gene>
<evidence type="ECO:0000313" key="1">
    <source>
        <dbReference type="EMBL" id="BBE20867.1"/>
    </source>
</evidence>
<dbReference type="EMBL" id="AP018694">
    <property type="protein sequence ID" value="BBE20867.1"/>
    <property type="molecule type" value="Genomic_DNA"/>
</dbReference>
<dbReference type="Proteomes" id="UP001193389">
    <property type="component" value="Chromosome"/>
</dbReference>
<evidence type="ECO:0000313" key="2">
    <source>
        <dbReference type="Proteomes" id="UP001193389"/>
    </source>
</evidence>